<evidence type="ECO:0000313" key="3">
    <source>
        <dbReference type="Proteomes" id="UP001159363"/>
    </source>
</evidence>
<accession>A0ABQ9IFK6</accession>
<feature type="region of interest" description="Disordered" evidence="1">
    <location>
        <begin position="623"/>
        <end position="644"/>
    </location>
</feature>
<name>A0ABQ9IFK6_9NEOP</name>
<proteinExistence type="predicted"/>
<evidence type="ECO:0000256" key="1">
    <source>
        <dbReference type="SAM" id="MobiDB-lite"/>
    </source>
</evidence>
<sequence length="720" mass="80490">MGMDLHPPAAKPVLGDSGVDTYKWSIFHPGTNNPTSIVNLIMAVTLCRDGYATLYNQPVRRLGLRVESVRHVDMLKPTSTCNAHVSLPASGNQETVLTPSSSFPILPTSGQVLYPPTNTAARLYALPHQPALCVPAERCLLHQRRDFDLRRSQYEPVPRSTNTCLVHMTQARRSAPDLATQTPTRRWTITRITPRRTGFDSRRGHSQIFRTNSHAAAGQLVFSGISRFLLPYIPTFVHTHLASPSSALNTSASGGQTDRTAAMCRCPGQTNIPKHTTTITVTWPGIEPGLSWWEASRLTAHPHKKLEHTVAGTLISLWARTNRIPLLSHNVLPRSSFRSQEVVEGALEHVARQRAGSVDVLTVARRERSSRGRDTWLASRNAVEHARACCSARIRRLARIIAPRISALRWLALRSRRPRCYKQSSSKVYVLFVHAVSLLAPHQDESGSIPGRVTPGFSQVRIMPVDSAGRRVFSGISRYLRPLHSGDAPVHLASPSSVLKTSLLRAAKISSHTHSLTVRRLARWTRVYKFRRKTCIFEHNAVHFKQAGALRIQTAEISANYSRTRQQNGAIDHQRVGNDVRRSAPESALSCSRSRDGVIMTPERTLSGRRQFVRWSTKERECRERETERERERERERSESVREREAVLSPGCAKECYFERVFHELIHGLSCQAVDQPIKCTIPTCENPGVIPPGIAACSPSWEASSLTAIPPRPQYKFGK</sequence>
<feature type="region of interest" description="Disordered" evidence="1">
    <location>
        <begin position="564"/>
        <end position="594"/>
    </location>
</feature>
<comment type="caution">
    <text evidence="2">The sequence shown here is derived from an EMBL/GenBank/DDBJ whole genome shotgun (WGS) entry which is preliminary data.</text>
</comment>
<dbReference type="EMBL" id="JARBHB010000001">
    <property type="protein sequence ID" value="KAJ8895044.1"/>
    <property type="molecule type" value="Genomic_DNA"/>
</dbReference>
<feature type="compositionally biased region" description="Basic and acidic residues" evidence="1">
    <location>
        <begin position="572"/>
        <end position="584"/>
    </location>
</feature>
<organism evidence="2 3">
    <name type="scientific">Dryococelus australis</name>
    <dbReference type="NCBI Taxonomy" id="614101"/>
    <lineage>
        <taxon>Eukaryota</taxon>
        <taxon>Metazoa</taxon>
        <taxon>Ecdysozoa</taxon>
        <taxon>Arthropoda</taxon>
        <taxon>Hexapoda</taxon>
        <taxon>Insecta</taxon>
        <taxon>Pterygota</taxon>
        <taxon>Neoptera</taxon>
        <taxon>Polyneoptera</taxon>
        <taxon>Phasmatodea</taxon>
        <taxon>Verophasmatodea</taxon>
        <taxon>Anareolatae</taxon>
        <taxon>Phasmatidae</taxon>
        <taxon>Eurycanthinae</taxon>
        <taxon>Dryococelus</taxon>
    </lineage>
</organism>
<protein>
    <submittedName>
        <fullName evidence="2">Uncharacterized protein</fullName>
    </submittedName>
</protein>
<keyword evidence="3" id="KW-1185">Reference proteome</keyword>
<reference evidence="2 3" key="1">
    <citation type="submission" date="2023-02" db="EMBL/GenBank/DDBJ databases">
        <title>LHISI_Scaffold_Assembly.</title>
        <authorList>
            <person name="Stuart O.P."/>
            <person name="Cleave R."/>
            <person name="Magrath M.J.L."/>
            <person name="Mikheyev A.S."/>
        </authorList>
    </citation>
    <scope>NUCLEOTIDE SEQUENCE [LARGE SCALE GENOMIC DNA]</scope>
    <source>
        <strain evidence="2">Daus_M_001</strain>
        <tissue evidence="2">Leg muscle</tissue>
    </source>
</reference>
<dbReference type="Proteomes" id="UP001159363">
    <property type="component" value="Chromosome 1"/>
</dbReference>
<evidence type="ECO:0000313" key="2">
    <source>
        <dbReference type="EMBL" id="KAJ8895044.1"/>
    </source>
</evidence>
<gene>
    <name evidence="2" type="ORF">PR048_000368</name>
</gene>